<dbReference type="EMBL" id="VZTN01033483">
    <property type="protein sequence ID" value="NXS88831.1"/>
    <property type="molecule type" value="Genomic_DNA"/>
</dbReference>
<sequence length="1125" mass="124774">RKERIARRLEGIENDTQPMLLQNCPGSVTHRLLEEDTPRYMRATDPYSPHLGRSNEEEETSDSSVEKQPRSSRYRAEITGGNTEPLYSTANMDVQELESKAERIARYKAERRRQLAEKYGLSLDSDLDSDYSSRYTRARKDPDSVERKGVKSERQDDENKDYGTLYLSRTETKASKSVISDSKEYSSHEDKEDLSNEKSVRKADDDSAIRQASDPSATLDSSVSLSLSGRESSCYNEVPISPKQTPRESLPSPKRAASPTHLQNDQPLHSNSRQSSAGKAKPEWFLQKDSEGDTPSLISWPSRVKVREKLVKEESARGSPELVTDTVSQRKSHPVPAHYMPLQTETSAFDRVINQPVSSVRQPIHGYIQPAGIAHTAQLMAAEEPANTPAGSLLPPDSVSLVTKPSPATASESEKKEAPGYGAKAGEEDSLEGEQASKGRRPILPSEIRKQGKNHEGLFGGGELETPVGSSSLASKPKVNSEVQRELECNKRQAPEQQFKTPENIERSEAVMYIQSGSVLQPDKAKAPVWKVSTTKHKVLTRSMSDYTVTSKLEASKSKESMEANPPNGEIGMVDTKVSVAQLRNVFLETANANKKTELESRFEMSTAGSTVSANGDRERGPRKARRYFTPGENRKTSERFKTQPITSAERKETDRSILCAEIPTADDEEKLDDRAKLSVAAKRLLFREMEKSFEMKNIPKPPTRSSAVERRLRRLQDRSHTQPITSEEVVIAATETAPASRSVNTHTVVTRVPSPTVVKSTVQPTSLQASAHQKILAKEEIRAAKEAMGQDQSEEPDSSTLSLAEKMALFNKLSQPVSRAISTRNRGDMRHRRMNARYQTQPVTLGEVEQVQNESGKIAPLSAAVATSISAMASALSPLYGDLPGKPGTDGSVSAASRFHPAAENLDSSGKHTQKSEQWQPSVEALESRRASKKHEEERKRFLAHEANEIKKYSSFEEETTHPVPEKTGDHHKETAYSFLRKGSLELFSSQALFQPLELKEIDTGMQDHAEPSSELTSTSAMRTVSQTAAAASCRLQELSEQLEGKFYRNSCEMFSVGESKAQTAEDVLDNSTKTMSIKERLALLKKSGEEDWKSRLSKKQEYAKVPGADRSAQMQEVEQLLKK</sequence>
<dbReference type="AlphaFoldDB" id="A0A7L2Y2B1"/>
<feature type="region of interest" description="Disordered" evidence="1">
    <location>
        <begin position="384"/>
        <end position="504"/>
    </location>
</feature>
<feature type="non-terminal residue" evidence="2">
    <location>
        <position position="1125"/>
    </location>
</feature>
<feature type="compositionally biased region" description="Polar residues" evidence="1">
    <location>
        <begin position="400"/>
        <end position="411"/>
    </location>
</feature>
<feature type="region of interest" description="Disordered" evidence="1">
    <location>
        <begin position="602"/>
        <end position="655"/>
    </location>
</feature>
<feature type="compositionally biased region" description="Basic and acidic residues" evidence="1">
    <location>
        <begin position="138"/>
        <end position="154"/>
    </location>
</feature>
<feature type="compositionally biased region" description="Basic and acidic residues" evidence="1">
    <location>
        <begin position="447"/>
        <end position="456"/>
    </location>
</feature>
<feature type="compositionally biased region" description="Low complexity" evidence="1">
    <location>
        <begin position="216"/>
        <end position="233"/>
    </location>
</feature>
<keyword evidence="3" id="KW-1185">Reference proteome</keyword>
<accession>A0A7L2Y2B1</accession>
<feature type="region of interest" description="Disordered" evidence="1">
    <location>
        <begin position="905"/>
        <end position="940"/>
    </location>
</feature>
<proteinExistence type="predicted"/>
<dbReference type="OrthoDB" id="28894at2759"/>
<dbReference type="Proteomes" id="UP000545329">
    <property type="component" value="Unassembled WGS sequence"/>
</dbReference>
<comment type="caution">
    <text evidence="2">The sequence shown here is derived from an EMBL/GenBank/DDBJ whole genome shotgun (WGS) entry which is preliminary data.</text>
</comment>
<feature type="compositionally biased region" description="Basic and acidic residues" evidence="1">
    <location>
        <begin position="181"/>
        <end position="208"/>
    </location>
</feature>
<feature type="region of interest" description="Disordered" evidence="1">
    <location>
        <begin position="1096"/>
        <end position="1125"/>
    </location>
</feature>
<gene>
    <name evidence="2" type="primary">Svil</name>
    <name evidence="2" type="ORF">ERPZAN_R04187</name>
</gene>
<feature type="compositionally biased region" description="Basic and acidic residues" evidence="1">
    <location>
        <begin position="280"/>
        <end position="291"/>
    </location>
</feature>
<feature type="compositionally biased region" description="Basic and acidic residues" evidence="1">
    <location>
        <begin position="927"/>
        <end position="940"/>
    </location>
</feature>
<feature type="compositionally biased region" description="Polar residues" evidence="1">
    <location>
        <begin position="80"/>
        <end position="92"/>
    </location>
</feature>
<organism evidence="2 3">
    <name type="scientific">Erpornis zantholeuca</name>
    <dbReference type="NCBI Taxonomy" id="1112836"/>
    <lineage>
        <taxon>Eukaryota</taxon>
        <taxon>Metazoa</taxon>
        <taxon>Chordata</taxon>
        <taxon>Craniata</taxon>
        <taxon>Vertebrata</taxon>
        <taxon>Euteleostomi</taxon>
        <taxon>Archelosauria</taxon>
        <taxon>Archosauria</taxon>
        <taxon>Dinosauria</taxon>
        <taxon>Saurischia</taxon>
        <taxon>Theropoda</taxon>
        <taxon>Coelurosauria</taxon>
        <taxon>Aves</taxon>
        <taxon>Neognathae</taxon>
        <taxon>Neoaves</taxon>
        <taxon>Telluraves</taxon>
        <taxon>Australaves</taxon>
        <taxon>Passeriformes</taxon>
        <taxon>Sylvioidea</taxon>
        <taxon>Timaliidae</taxon>
        <taxon>Erpornis</taxon>
    </lineage>
</organism>
<feature type="region of interest" description="Disordered" evidence="1">
    <location>
        <begin position="552"/>
        <end position="571"/>
    </location>
</feature>
<evidence type="ECO:0000313" key="3">
    <source>
        <dbReference type="Proteomes" id="UP000545329"/>
    </source>
</evidence>
<protein>
    <submittedName>
        <fullName evidence="2">SVIL protein</fullName>
    </submittedName>
</protein>
<feature type="region of interest" description="Disordered" evidence="1">
    <location>
        <begin position="134"/>
        <end position="336"/>
    </location>
</feature>
<evidence type="ECO:0000256" key="1">
    <source>
        <dbReference type="SAM" id="MobiDB-lite"/>
    </source>
</evidence>
<name>A0A7L2Y2B1_9PASS</name>
<feature type="compositionally biased region" description="Basic and acidic residues" evidence="1">
    <location>
        <begin position="633"/>
        <end position="642"/>
    </location>
</feature>
<feature type="compositionally biased region" description="Polar residues" evidence="1">
    <location>
        <begin position="260"/>
        <end position="277"/>
    </location>
</feature>
<feature type="region of interest" description="Disordered" evidence="1">
    <location>
        <begin position="33"/>
        <end position="94"/>
    </location>
</feature>
<reference evidence="2 3" key="1">
    <citation type="submission" date="2019-09" db="EMBL/GenBank/DDBJ databases">
        <title>Bird 10,000 Genomes (B10K) Project - Family phase.</title>
        <authorList>
            <person name="Zhang G."/>
        </authorList>
    </citation>
    <scope>NUCLEOTIDE SEQUENCE [LARGE SCALE GENOMIC DNA]</scope>
    <source>
        <strain evidence="2">B10K-DU-002-58</strain>
        <tissue evidence="2">Muscle</tissue>
    </source>
</reference>
<feature type="non-terminal residue" evidence="2">
    <location>
        <position position="1"/>
    </location>
</feature>
<feature type="compositionally biased region" description="Basic and acidic residues" evidence="1">
    <location>
        <begin position="483"/>
        <end position="494"/>
    </location>
</feature>
<evidence type="ECO:0000313" key="2">
    <source>
        <dbReference type="EMBL" id="NXS88831.1"/>
    </source>
</evidence>
<feature type="compositionally biased region" description="Basic and acidic residues" evidence="1">
    <location>
        <begin position="305"/>
        <end position="316"/>
    </location>
</feature>